<keyword evidence="1" id="KW-1133">Transmembrane helix</keyword>
<reference evidence="2 3" key="1">
    <citation type="submission" date="2015-03" db="EMBL/GenBank/DDBJ databases">
        <title>Caedibacter varicaedens, whole genome shotgun sequence.</title>
        <authorList>
            <person name="Suzuki H."/>
            <person name="Dapper A.L."/>
            <person name="Gibson A.K."/>
            <person name="Jackson C."/>
            <person name="Lee H."/>
            <person name="Pejaver V.R."/>
            <person name="Doak T."/>
            <person name="Lynch M."/>
        </authorList>
    </citation>
    <scope>NUCLEOTIDE SEQUENCE [LARGE SCALE GENOMIC DNA]</scope>
</reference>
<evidence type="ECO:0000313" key="3">
    <source>
        <dbReference type="Proteomes" id="UP000036771"/>
    </source>
</evidence>
<proteinExistence type="predicted"/>
<dbReference type="Proteomes" id="UP000036771">
    <property type="component" value="Unassembled WGS sequence"/>
</dbReference>
<accession>A0A0K8MDS1</accession>
<protein>
    <submittedName>
        <fullName evidence="2">Uncharacterized protein</fullName>
    </submittedName>
</protein>
<evidence type="ECO:0000256" key="1">
    <source>
        <dbReference type="SAM" id="Phobius"/>
    </source>
</evidence>
<dbReference type="AlphaFoldDB" id="A0A0K8MDS1"/>
<name>A0A0K8MDS1_9PROT</name>
<gene>
    <name evidence="2" type="ORF">Cva_01340</name>
</gene>
<evidence type="ECO:0000313" key="2">
    <source>
        <dbReference type="EMBL" id="GAO98676.1"/>
    </source>
</evidence>
<comment type="caution">
    <text evidence="2">The sequence shown here is derived from an EMBL/GenBank/DDBJ whole genome shotgun (WGS) entry which is preliminary data.</text>
</comment>
<keyword evidence="3" id="KW-1185">Reference proteome</keyword>
<sequence length="76" mass="8344">MLDPYVRPLVDPPLNYVGKRVAARGISANTVMIAGFIFGLFAILMIGIEQYFLGAIMLLSTESLMELMAPLRVILS</sequence>
<feature type="transmembrane region" description="Helical" evidence="1">
    <location>
        <begin position="21"/>
        <end position="46"/>
    </location>
</feature>
<organism evidence="2 3">
    <name type="scientific">Caedimonas varicaedens</name>
    <dbReference type="NCBI Taxonomy" id="1629334"/>
    <lineage>
        <taxon>Bacteria</taxon>
        <taxon>Pseudomonadati</taxon>
        <taxon>Pseudomonadota</taxon>
        <taxon>Alphaproteobacteria</taxon>
        <taxon>Holosporales</taxon>
        <taxon>Caedimonadaceae</taxon>
        <taxon>Caedimonas</taxon>
    </lineage>
</organism>
<dbReference type="OrthoDB" id="9790577at2"/>
<keyword evidence="1" id="KW-0812">Transmembrane</keyword>
<keyword evidence="1" id="KW-0472">Membrane</keyword>
<dbReference type="EMBL" id="BBVC01000078">
    <property type="protein sequence ID" value="GAO98676.1"/>
    <property type="molecule type" value="Genomic_DNA"/>
</dbReference>
<dbReference type="STRING" id="1629334.Cva_01340"/>